<dbReference type="InterPro" id="IPR004358">
    <property type="entry name" value="Sig_transdc_His_kin-like_C"/>
</dbReference>
<dbReference type="EMBL" id="JAALLT010000002">
    <property type="protein sequence ID" value="NGP75844.1"/>
    <property type="molecule type" value="Genomic_DNA"/>
</dbReference>
<evidence type="ECO:0000313" key="8">
    <source>
        <dbReference type="Proteomes" id="UP000473278"/>
    </source>
</evidence>
<evidence type="ECO:0000313" key="7">
    <source>
        <dbReference type="EMBL" id="NGP75844.1"/>
    </source>
</evidence>
<dbReference type="Pfam" id="PF07495">
    <property type="entry name" value="Y_Y_Y"/>
    <property type="match status" value="1"/>
</dbReference>
<dbReference type="CDD" id="cd00082">
    <property type="entry name" value="HisKA"/>
    <property type="match status" value="1"/>
</dbReference>
<evidence type="ECO:0000259" key="6">
    <source>
        <dbReference type="PROSITE" id="PS50109"/>
    </source>
</evidence>
<dbReference type="Pfam" id="PF07494">
    <property type="entry name" value="Reg_prop"/>
    <property type="match status" value="10"/>
</dbReference>
<dbReference type="InterPro" id="IPR011123">
    <property type="entry name" value="Y_Y_Y"/>
</dbReference>
<keyword evidence="8" id="KW-1185">Reference proteome</keyword>
<dbReference type="GO" id="GO:0000155">
    <property type="term" value="F:phosphorelay sensor kinase activity"/>
    <property type="evidence" value="ECO:0007669"/>
    <property type="project" value="InterPro"/>
</dbReference>
<dbReference type="PRINTS" id="PR00344">
    <property type="entry name" value="BCTRLSENSOR"/>
</dbReference>
<gene>
    <name evidence="7" type="ORF">G3570_04315</name>
</gene>
<dbReference type="PROSITE" id="PS50109">
    <property type="entry name" value="HIS_KIN"/>
    <property type="match status" value="1"/>
</dbReference>
<organism evidence="7 8">
    <name type="scientific">Halalkalibaculum roseum</name>
    <dbReference type="NCBI Taxonomy" id="2709311"/>
    <lineage>
        <taxon>Bacteria</taxon>
        <taxon>Pseudomonadati</taxon>
        <taxon>Balneolota</taxon>
        <taxon>Balneolia</taxon>
        <taxon>Balneolales</taxon>
        <taxon>Balneolaceae</taxon>
        <taxon>Halalkalibaculum</taxon>
    </lineage>
</organism>
<dbReference type="EC" id="2.7.13.3" evidence="2"/>
<dbReference type="InterPro" id="IPR013783">
    <property type="entry name" value="Ig-like_fold"/>
</dbReference>
<dbReference type="Proteomes" id="UP000473278">
    <property type="component" value="Unassembled WGS sequence"/>
</dbReference>
<dbReference type="Pfam" id="PF02518">
    <property type="entry name" value="HATPase_c"/>
    <property type="match status" value="1"/>
</dbReference>
<evidence type="ECO:0000256" key="5">
    <source>
        <dbReference type="SAM" id="Phobius"/>
    </source>
</evidence>
<feature type="domain" description="Histidine kinase" evidence="6">
    <location>
        <begin position="1004"/>
        <end position="1252"/>
    </location>
</feature>
<protein>
    <recommendedName>
        <fullName evidence="2">histidine kinase</fullName>
        <ecNumber evidence="2">2.7.13.3</ecNumber>
    </recommendedName>
</protein>
<feature type="coiled-coil region" evidence="4">
    <location>
        <begin position="937"/>
        <end position="995"/>
    </location>
</feature>
<name>A0A6M1SXI4_9BACT</name>
<dbReference type="InterPro" id="IPR015943">
    <property type="entry name" value="WD40/YVTN_repeat-like_dom_sf"/>
</dbReference>
<keyword evidence="5" id="KW-0812">Transmembrane</keyword>
<evidence type="ECO:0000256" key="1">
    <source>
        <dbReference type="ARBA" id="ARBA00000085"/>
    </source>
</evidence>
<evidence type="ECO:0000256" key="2">
    <source>
        <dbReference type="ARBA" id="ARBA00012438"/>
    </source>
</evidence>
<keyword evidence="3" id="KW-0597">Phosphoprotein</keyword>
<dbReference type="InterPro" id="IPR036890">
    <property type="entry name" value="HATPase_C_sf"/>
</dbReference>
<dbReference type="SMART" id="SM00387">
    <property type="entry name" value="HATPase_c"/>
    <property type="match status" value="1"/>
</dbReference>
<dbReference type="Gene3D" id="1.10.287.130">
    <property type="match status" value="1"/>
</dbReference>
<proteinExistence type="predicted"/>
<dbReference type="InterPro" id="IPR003661">
    <property type="entry name" value="HisK_dim/P_dom"/>
</dbReference>
<dbReference type="InterPro" id="IPR005467">
    <property type="entry name" value="His_kinase_dom"/>
</dbReference>
<dbReference type="SUPFAM" id="SSF63829">
    <property type="entry name" value="Calcium-dependent phosphotriesterase"/>
    <property type="match status" value="2"/>
</dbReference>
<dbReference type="SUPFAM" id="SSF47384">
    <property type="entry name" value="Homodimeric domain of signal transducing histidine kinase"/>
    <property type="match status" value="1"/>
</dbReference>
<dbReference type="Gene3D" id="2.60.40.10">
    <property type="entry name" value="Immunoglobulins"/>
    <property type="match status" value="1"/>
</dbReference>
<dbReference type="SMART" id="SM00388">
    <property type="entry name" value="HisKA"/>
    <property type="match status" value="1"/>
</dbReference>
<dbReference type="InterPro" id="IPR011110">
    <property type="entry name" value="Reg_prop"/>
</dbReference>
<dbReference type="PANTHER" id="PTHR43547">
    <property type="entry name" value="TWO-COMPONENT HISTIDINE KINASE"/>
    <property type="match status" value="1"/>
</dbReference>
<dbReference type="AlphaFoldDB" id="A0A6M1SXI4"/>
<keyword evidence="5" id="KW-1133">Transmembrane helix</keyword>
<keyword evidence="4" id="KW-0175">Coiled coil</keyword>
<feature type="transmembrane region" description="Helical" evidence="5">
    <location>
        <begin position="903"/>
        <end position="920"/>
    </location>
</feature>
<dbReference type="InterPro" id="IPR003594">
    <property type="entry name" value="HATPase_dom"/>
</dbReference>
<comment type="catalytic activity">
    <reaction evidence="1">
        <text>ATP + protein L-histidine = ADP + protein N-phospho-L-histidine.</text>
        <dbReference type="EC" id="2.7.13.3"/>
    </reaction>
</comment>
<dbReference type="PANTHER" id="PTHR43547:SF2">
    <property type="entry name" value="HYBRID SIGNAL TRANSDUCTION HISTIDINE KINASE C"/>
    <property type="match status" value="1"/>
</dbReference>
<evidence type="ECO:0000256" key="3">
    <source>
        <dbReference type="ARBA" id="ARBA00022553"/>
    </source>
</evidence>
<keyword evidence="5" id="KW-0472">Membrane</keyword>
<evidence type="ECO:0000256" key="4">
    <source>
        <dbReference type="SAM" id="Coils"/>
    </source>
</evidence>
<reference evidence="7 8" key="1">
    <citation type="submission" date="2020-02" db="EMBL/GenBank/DDBJ databases">
        <title>Balneolaceae bacterium YR4-1, complete genome.</title>
        <authorList>
            <person name="Li Y."/>
            <person name="Wu S."/>
        </authorList>
    </citation>
    <scope>NUCLEOTIDE SEQUENCE [LARGE SCALE GENOMIC DNA]</scope>
    <source>
        <strain evidence="7 8">YR4-1</strain>
    </source>
</reference>
<sequence>MASHGTIHPIFSLTLSVIMSLWLIASCQSVTDENSEAVLTSVDTVSAPEIITAGKFKVNTLDTLPSPHIIALSEQTPPIETTADFYVTMQNFNTDEGLALSSINDSYKDRAGNIWFGTSGNGVSMYNGKSFTNYSSAHGLIHNLISTIAEDCNGNIWFGTYGGASRYNGIVFENFTTEQGLINNDVRKIFIDSKENIWLATESGVSRYNPAAEDSTNRLFINFTTEDGLIEGSIFDIIEDKNGFLWFGGAGGVSIYDPKAENEGENPFVDFSKQIGLQNEVVYTLLEDKEGIIWYGTDYFLGRYDPTMEELPKKAYTHFTVSDGLAGNFVISSLEDRDDNLWFGTKSGLSKYDKSNGSFLNFTTEQGLADNQIESITEDDSGSLWFSTYGGGINKYDGSSVVEYSNEQGLPGKAIYAITEDNKGTLWFAPLDGGLVAYRRNDKDNYKGSFTNYTAEQGFIENTAYTSVTDQDGNLWFGTASGLFKYDGNRFTIYTTEQGLPDNYINALRIDRNGNLWIGTFDGGVSKFDGKSFTNFSTDQGLVHKTVWNFLEDNNGIIWIATRGGLSRFDGQQFMNFTTAQGLPDNKLSTIMQDSKGNIITAGWGGGVSIIKKHNVERLAQSDVDQITTNIFEHFSTAEGLANDIVYNVLEDPEKNLIIGTSYGFTILREGISSDSGKIAKNSIEIYNEKTGYPIKDVSHIYSLFEDSRGIVWAGTGNKLVRFDYSEVKRSDKAPQMFIQRVKINNESVSWRTLDHLRIKDEETGLTDNVVQPYVIDELLTFGRQLNVSERDTMVNRFSAVQFDGVSPFTGIPQNLALPYSKNNISFDFIGVETARPHLVRYRYRLDNDAKEWSPVTDKATASFGNIFEGSYTFLVQARSPAGVWSEPLRYSFTVLPPWYRSLYAYLFYVLVFMGGVYSVHRVQKARTIRNEREKTQQRELQQARKIEKAYQKLKAARKKEMAQSKEIEVAYHKMEVAHKNLQSAQEQLVQQEKLASLGQLTAGIAHEIKNPLNFVNNFSEVSVELIEEAKEEIKNRNSNGKTESLEILNLLDTIKLNVSKIYEHGRRADSIVKSMLEHSRGGSGKMEPTPLNSLVKEFVNLAFHGMRARKNSIKVDIELNLDESVGEVPLIGEDFSRVIINLCNNAFDAMREKTGVSNNGTCKKAEAYSPKLTVRTKRDPQNVIIEIEDNGPGISDELRDKIMQPFFTTKKGTEGTGLGLSITCDIIKAHGGSMSLDSKPGKTVFKINIAR</sequence>
<dbReference type="SUPFAM" id="SSF55874">
    <property type="entry name" value="ATPase domain of HSP90 chaperone/DNA topoisomerase II/histidine kinase"/>
    <property type="match status" value="1"/>
</dbReference>
<dbReference type="InterPro" id="IPR036097">
    <property type="entry name" value="HisK_dim/P_sf"/>
</dbReference>
<accession>A0A6M1SXI4</accession>
<comment type="caution">
    <text evidence="7">The sequence shown here is derived from an EMBL/GenBank/DDBJ whole genome shotgun (WGS) entry which is preliminary data.</text>
</comment>
<dbReference type="Gene3D" id="2.130.10.10">
    <property type="entry name" value="YVTN repeat-like/Quinoprotein amine dehydrogenase"/>
    <property type="match status" value="7"/>
</dbReference>
<dbReference type="Gene3D" id="3.30.565.10">
    <property type="entry name" value="Histidine kinase-like ATPase, C-terminal domain"/>
    <property type="match status" value="1"/>
</dbReference>